<evidence type="ECO:0008006" key="3">
    <source>
        <dbReference type="Google" id="ProtNLM"/>
    </source>
</evidence>
<evidence type="ECO:0000313" key="2">
    <source>
        <dbReference type="EMBL" id="SFZ98526.1"/>
    </source>
</evidence>
<feature type="transmembrane region" description="Helical" evidence="1">
    <location>
        <begin position="129"/>
        <end position="146"/>
    </location>
</feature>
<protein>
    <recommendedName>
        <fullName evidence="3">Copper resistance protein D domain-containing protein</fullName>
    </recommendedName>
</protein>
<name>A0A1W1EES7_9ZZZZ</name>
<feature type="transmembrane region" description="Helical" evidence="1">
    <location>
        <begin position="6"/>
        <end position="33"/>
    </location>
</feature>
<evidence type="ECO:0000256" key="1">
    <source>
        <dbReference type="SAM" id="Phobius"/>
    </source>
</evidence>
<keyword evidence="1" id="KW-0812">Transmembrane</keyword>
<keyword evidence="1" id="KW-0472">Membrane</keyword>
<feature type="transmembrane region" description="Helical" evidence="1">
    <location>
        <begin position="54"/>
        <end position="71"/>
    </location>
</feature>
<feature type="transmembrane region" description="Helical" evidence="1">
    <location>
        <begin position="91"/>
        <end position="109"/>
    </location>
</feature>
<sequence length="147" mass="16684">MDFIYPYAHILHLILAIIFLGYVFTDLAVISALKGKFNKEDQQKIKQSLGKRSFKIFPLSLLLLILTGGMLMSRYINSYAGFAETNLQKILLFKIALVVIIAIGVGYNLYTKFTGGTKNHFMQHHFHKLVIVLGLFIVIAAKMMFII</sequence>
<dbReference type="PIRSF" id="PIRSF015875">
    <property type="entry name" value="UCP015875"/>
    <property type="match status" value="1"/>
</dbReference>
<dbReference type="InterPro" id="IPR007418">
    <property type="entry name" value="DUF474"/>
</dbReference>
<organism evidence="2">
    <name type="scientific">hydrothermal vent metagenome</name>
    <dbReference type="NCBI Taxonomy" id="652676"/>
    <lineage>
        <taxon>unclassified sequences</taxon>
        <taxon>metagenomes</taxon>
        <taxon>ecological metagenomes</taxon>
    </lineage>
</organism>
<reference evidence="2" key="1">
    <citation type="submission" date="2016-10" db="EMBL/GenBank/DDBJ databases">
        <authorList>
            <person name="de Groot N.N."/>
        </authorList>
    </citation>
    <scope>NUCLEOTIDE SEQUENCE</scope>
</reference>
<proteinExistence type="predicted"/>
<dbReference type="EMBL" id="FPKX01000055">
    <property type="protein sequence ID" value="SFZ98526.1"/>
    <property type="molecule type" value="Genomic_DNA"/>
</dbReference>
<gene>
    <name evidence="2" type="ORF">MNB_SV-5-1509</name>
</gene>
<accession>A0A1W1EES7</accession>
<dbReference type="AlphaFoldDB" id="A0A1W1EES7"/>
<keyword evidence="1" id="KW-1133">Transmembrane helix</keyword>